<proteinExistence type="predicted"/>
<dbReference type="Pfam" id="PF13416">
    <property type="entry name" value="SBP_bac_8"/>
    <property type="match status" value="1"/>
</dbReference>
<keyword evidence="1" id="KW-0732">Signal</keyword>
<dbReference type="EMBL" id="BJON01000025">
    <property type="protein sequence ID" value="GED72104.1"/>
    <property type="molecule type" value="Genomic_DNA"/>
</dbReference>
<dbReference type="PANTHER" id="PTHR42779">
    <property type="entry name" value="PROTEIN YNJB"/>
    <property type="match status" value="1"/>
</dbReference>
<evidence type="ECO:0000313" key="2">
    <source>
        <dbReference type="EMBL" id="GED72104.1"/>
    </source>
</evidence>
<dbReference type="Proteomes" id="UP000319578">
    <property type="component" value="Unassembled WGS sequence"/>
</dbReference>
<protein>
    <submittedName>
        <fullName evidence="2">ABC transporter substrate-binding protein</fullName>
    </submittedName>
</protein>
<feature type="chain" id="PRO_5046887814" evidence="1">
    <location>
        <begin position="23"/>
        <end position="391"/>
    </location>
</feature>
<comment type="caution">
    <text evidence="2">The sequence shown here is derived from an EMBL/GenBank/DDBJ whole genome shotgun (WGS) entry which is preliminary data.</text>
</comment>
<sequence>MTIWKKSTAVLLTAMMSASLLGGCGTKSNSAGNVTASNTNTASTSTEPVVINFHYGGSLNVKNLWEALVPKFEEKNPGIKVKQTYLPPGQAASPIVDRLIAAKKSGQSTVDIDLFEGGLGEITAGEKEGIWEKLNDSQIPNLSKVDQKFLQQIQYLGVPYRASSVVLAYNSEKVANPPKTAEELYTWIRQNPGRFAYNDPATGGSGNSFVVTAIYNFLEPDAITSNDPAVMAKWDKGFSLLKELGPYMYGKGIYPKKNQGTLDLLASGEVDMIPAWSDMALEQINKKLLPESTKVAQIEPSFTGGPAYMLVPAMSAKKEATQKFLDFLLTPEAQEVVVNTMYGYPGIKWEEMPSSLQEQFASVANGYRQFSGGELEKEMNKRWQKEVAGAK</sequence>
<organism evidence="2 3">
    <name type="scientific">Brevibacillus reuszeri</name>
    <dbReference type="NCBI Taxonomy" id="54915"/>
    <lineage>
        <taxon>Bacteria</taxon>
        <taxon>Bacillati</taxon>
        <taxon>Bacillota</taxon>
        <taxon>Bacilli</taxon>
        <taxon>Bacillales</taxon>
        <taxon>Paenibacillaceae</taxon>
        <taxon>Brevibacillus</taxon>
    </lineage>
</organism>
<accession>A0ABQ0TWF6</accession>
<evidence type="ECO:0000256" key="1">
    <source>
        <dbReference type="SAM" id="SignalP"/>
    </source>
</evidence>
<reference evidence="2 3" key="1">
    <citation type="submission" date="2019-06" db="EMBL/GenBank/DDBJ databases">
        <title>Whole genome shotgun sequence of Brevibacillus reuszeri NBRC 15719.</title>
        <authorList>
            <person name="Hosoyama A."/>
            <person name="Uohara A."/>
            <person name="Ohji S."/>
            <person name="Ichikawa N."/>
        </authorList>
    </citation>
    <scope>NUCLEOTIDE SEQUENCE [LARGE SCALE GENOMIC DNA]</scope>
    <source>
        <strain evidence="2 3">NBRC 15719</strain>
    </source>
</reference>
<keyword evidence="3" id="KW-1185">Reference proteome</keyword>
<dbReference type="Gene3D" id="3.40.190.10">
    <property type="entry name" value="Periplasmic binding protein-like II"/>
    <property type="match status" value="2"/>
</dbReference>
<gene>
    <name evidence="2" type="ORF">BRE01_58060</name>
</gene>
<evidence type="ECO:0000313" key="3">
    <source>
        <dbReference type="Proteomes" id="UP000319578"/>
    </source>
</evidence>
<dbReference type="RefSeq" id="WP_307725640.1">
    <property type="nucleotide sequence ID" value="NZ_BJON01000025.1"/>
</dbReference>
<dbReference type="SUPFAM" id="SSF53850">
    <property type="entry name" value="Periplasmic binding protein-like II"/>
    <property type="match status" value="1"/>
</dbReference>
<dbReference type="PANTHER" id="PTHR42779:SF1">
    <property type="entry name" value="PROTEIN YNJB"/>
    <property type="match status" value="1"/>
</dbReference>
<dbReference type="PROSITE" id="PS51257">
    <property type="entry name" value="PROKAR_LIPOPROTEIN"/>
    <property type="match status" value="1"/>
</dbReference>
<feature type="signal peptide" evidence="1">
    <location>
        <begin position="1"/>
        <end position="22"/>
    </location>
</feature>
<name>A0ABQ0TWF6_9BACL</name>
<dbReference type="InterPro" id="IPR006059">
    <property type="entry name" value="SBP"/>
</dbReference>